<dbReference type="PANTHER" id="PTHR45649:SF14">
    <property type="entry name" value="GABA PERMEASE"/>
    <property type="match status" value="1"/>
</dbReference>
<keyword evidence="4 7" id="KW-1133">Transmembrane helix</keyword>
<feature type="transmembrane region" description="Helical" evidence="7">
    <location>
        <begin position="458"/>
        <end position="481"/>
    </location>
</feature>
<evidence type="ECO:0000256" key="7">
    <source>
        <dbReference type="SAM" id="Phobius"/>
    </source>
</evidence>
<evidence type="ECO:0000256" key="5">
    <source>
        <dbReference type="ARBA" id="ARBA00023136"/>
    </source>
</evidence>
<sequence length="524" mass="57233">MNHSSLSNAAFEQGHVPKDDTMGAKPMKRASSTSHRISQDASFLQDVTLEKRFTFWPLLGYQLSVMASWSNYLVIAGTFVYVGGPVALIYGALIVGIFQITTALCLSELASIWPHAGGSQYWITQMTDRSSGALFSYLTGWMNILAYLTGTAASNFAAAQTLTALVTLLNGYEWPRYQVVLLYWAICLLDIPINILPKYYPAFNIASLVWLMVSLFLTVGIWASDFHPQSADFVFKTFINETGWSSNAMVFLLSLTQSTFAATGLDAVVHLSEETKNPKKTIPLVLSFSVAISTAMSFGFGVFLLYSMGRFDKLVNTTLGAVYLQLYVSAIGLKAGLAVATTIMVLLAIFVASQVMTASSRLIWAMARQHGVPFSAYFAHVEPNIDVPLRALVASFVATLLLGLLYLAGDLAWNAIASSVTISYQLVFIAPIVVLLCRGRSILPDRYFDIGKVSWIGYSLNIIAVAWGIFISVISLFPIYLPVTGDTMNYSIIVFGIWGLVVGVYWVVSGSGQFIFDVIDATAV</sequence>
<feature type="transmembrane region" description="Helical" evidence="7">
    <location>
        <begin position="134"/>
        <end position="157"/>
    </location>
</feature>
<evidence type="ECO:0000256" key="1">
    <source>
        <dbReference type="ARBA" id="ARBA00004141"/>
    </source>
</evidence>
<organism evidence="8 9">
    <name type="scientific">Fusarium falciforme</name>
    <dbReference type="NCBI Taxonomy" id="195108"/>
    <lineage>
        <taxon>Eukaryota</taxon>
        <taxon>Fungi</taxon>
        <taxon>Dikarya</taxon>
        <taxon>Ascomycota</taxon>
        <taxon>Pezizomycotina</taxon>
        <taxon>Sordariomycetes</taxon>
        <taxon>Hypocreomycetidae</taxon>
        <taxon>Hypocreales</taxon>
        <taxon>Nectriaceae</taxon>
        <taxon>Fusarium</taxon>
        <taxon>Fusarium solani species complex</taxon>
    </lineage>
</organism>
<proteinExistence type="predicted"/>
<feature type="transmembrane region" description="Helical" evidence="7">
    <location>
        <begin position="326"/>
        <end position="352"/>
    </location>
</feature>
<dbReference type="GO" id="GO:0022857">
    <property type="term" value="F:transmembrane transporter activity"/>
    <property type="evidence" value="ECO:0007669"/>
    <property type="project" value="InterPro"/>
</dbReference>
<evidence type="ECO:0008006" key="10">
    <source>
        <dbReference type="Google" id="ProtNLM"/>
    </source>
</evidence>
<feature type="region of interest" description="Disordered" evidence="6">
    <location>
        <begin position="15"/>
        <end position="34"/>
    </location>
</feature>
<gene>
    <name evidence="8" type="ORF">NW755_011501</name>
</gene>
<dbReference type="PIRSF" id="PIRSF006060">
    <property type="entry name" value="AA_transporter"/>
    <property type="match status" value="1"/>
</dbReference>
<keyword evidence="2" id="KW-0813">Transport</keyword>
<dbReference type="InterPro" id="IPR002293">
    <property type="entry name" value="AA/rel_permease1"/>
</dbReference>
<comment type="caution">
    <text evidence="8">The sequence shown here is derived from an EMBL/GenBank/DDBJ whole genome shotgun (WGS) entry which is preliminary data.</text>
</comment>
<feature type="transmembrane region" description="Helical" evidence="7">
    <location>
        <begin position="281"/>
        <end position="306"/>
    </location>
</feature>
<evidence type="ECO:0000313" key="8">
    <source>
        <dbReference type="EMBL" id="KAJ4180778.1"/>
    </source>
</evidence>
<feature type="transmembrane region" description="Helical" evidence="7">
    <location>
        <begin position="415"/>
        <end position="437"/>
    </location>
</feature>
<dbReference type="AlphaFoldDB" id="A0A9W8QX98"/>
<dbReference type="Pfam" id="PF13520">
    <property type="entry name" value="AA_permease_2"/>
    <property type="match status" value="1"/>
</dbReference>
<keyword evidence="9" id="KW-1185">Reference proteome</keyword>
<protein>
    <recommendedName>
        <fullName evidence="10">Amino acid permease</fullName>
    </recommendedName>
</protein>
<comment type="subcellular location">
    <subcellularLocation>
        <location evidence="1">Membrane</location>
        <topology evidence="1">Multi-pass membrane protein</topology>
    </subcellularLocation>
</comment>
<dbReference type="Proteomes" id="UP001152087">
    <property type="component" value="Unassembled WGS sequence"/>
</dbReference>
<dbReference type="Gene3D" id="1.20.1740.10">
    <property type="entry name" value="Amino acid/polyamine transporter I"/>
    <property type="match status" value="1"/>
</dbReference>
<evidence type="ECO:0000256" key="6">
    <source>
        <dbReference type="SAM" id="MobiDB-lite"/>
    </source>
</evidence>
<keyword evidence="3 7" id="KW-0812">Transmembrane</keyword>
<evidence type="ECO:0000256" key="2">
    <source>
        <dbReference type="ARBA" id="ARBA00022448"/>
    </source>
</evidence>
<feature type="transmembrane region" description="Helical" evidence="7">
    <location>
        <begin position="487"/>
        <end position="508"/>
    </location>
</feature>
<evidence type="ECO:0000256" key="3">
    <source>
        <dbReference type="ARBA" id="ARBA00022692"/>
    </source>
</evidence>
<name>A0A9W8QX98_9HYPO</name>
<reference evidence="8" key="1">
    <citation type="submission" date="2022-09" db="EMBL/GenBank/DDBJ databases">
        <title>Fusarium specimens isolated from Avocado Roots.</title>
        <authorList>
            <person name="Stajich J."/>
            <person name="Roper C."/>
            <person name="Heimlech-Rivalta G."/>
        </authorList>
    </citation>
    <scope>NUCLEOTIDE SEQUENCE</scope>
    <source>
        <strain evidence="8">A02</strain>
    </source>
</reference>
<evidence type="ECO:0000256" key="4">
    <source>
        <dbReference type="ARBA" id="ARBA00022989"/>
    </source>
</evidence>
<feature type="transmembrane region" description="Helical" evidence="7">
    <location>
        <begin position="244"/>
        <end position="269"/>
    </location>
</feature>
<keyword evidence="5 7" id="KW-0472">Membrane</keyword>
<dbReference type="PANTHER" id="PTHR45649">
    <property type="entry name" value="AMINO-ACID PERMEASE BAT1"/>
    <property type="match status" value="1"/>
</dbReference>
<feature type="transmembrane region" description="Helical" evidence="7">
    <location>
        <begin position="177"/>
        <end position="196"/>
    </location>
</feature>
<dbReference type="GO" id="GO:0016020">
    <property type="term" value="C:membrane"/>
    <property type="evidence" value="ECO:0007669"/>
    <property type="project" value="UniProtKB-SubCell"/>
</dbReference>
<evidence type="ECO:0000313" key="9">
    <source>
        <dbReference type="Proteomes" id="UP001152087"/>
    </source>
</evidence>
<dbReference type="EMBL" id="JAOQAV010000045">
    <property type="protein sequence ID" value="KAJ4180778.1"/>
    <property type="molecule type" value="Genomic_DNA"/>
</dbReference>
<feature type="transmembrane region" description="Helical" evidence="7">
    <location>
        <begin position="391"/>
        <end position="409"/>
    </location>
</feature>
<feature type="transmembrane region" description="Helical" evidence="7">
    <location>
        <begin position="203"/>
        <end position="224"/>
    </location>
</feature>
<accession>A0A9W8QX98</accession>